<dbReference type="InterPro" id="IPR018062">
    <property type="entry name" value="HTH_AraC-typ_CS"/>
</dbReference>
<keyword evidence="10" id="KW-0804">Transcription</keyword>
<dbReference type="InterPro" id="IPR004026">
    <property type="entry name" value="Ada_DNA_repair_Zn-bd"/>
</dbReference>
<dbReference type="RefSeq" id="WP_244724448.1">
    <property type="nucleotide sequence ID" value="NZ_CP095072.1"/>
</dbReference>
<dbReference type="Pfam" id="PF12833">
    <property type="entry name" value="HTH_18"/>
    <property type="match status" value="1"/>
</dbReference>
<evidence type="ECO:0000256" key="7">
    <source>
        <dbReference type="ARBA" id="ARBA00023015"/>
    </source>
</evidence>
<evidence type="ECO:0000256" key="1">
    <source>
        <dbReference type="ARBA" id="ARBA00001947"/>
    </source>
</evidence>
<organism evidence="13 14">
    <name type="scientific">Gracilibacillus caseinilyticus</name>
    <dbReference type="NCBI Taxonomy" id="2932256"/>
    <lineage>
        <taxon>Bacteria</taxon>
        <taxon>Bacillati</taxon>
        <taxon>Bacillota</taxon>
        <taxon>Bacilli</taxon>
        <taxon>Bacillales</taxon>
        <taxon>Bacillaceae</taxon>
        <taxon>Gracilibacillus</taxon>
    </lineage>
</organism>
<evidence type="ECO:0000256" key="9">
    <source>
        <dbReference type="ARBA" id="ARBA00023159"/>
    </source>
</evidence>
<keyword evidence="8" id="KW-0238">DNA-binding</keyword>
<dbReference type="Proteomes" id="UP000831782">
    <property type="component" value="Chromosome"/>
</dbReference>
<dbReference type="PROSITE" id="PS01124">
    <property type="entry name" value="HTH_ARAC_FAMILY_2"/>
    <property type="match status" value="1"/>
</dbReference>
<evidence type="ECO:0000256" key="5">
    <source>
        <dbReference type="ARBA" id="ARBA00022763"/>
    </source>
</evidence>
<reference evidence="13 14" key="1">
    <citation type="submission" date="2022-04" db="EMBL/GenBank/DDBJ databases">
        <title>Gracilibacillus sp. isolated from saltern.</title>
        <authorList>
            <person name="Won M."/>
            <person name="Lee C.-M."/>
            <person name="Woen H.-Y."/>
            <person name="Kwon S.-W."/>
        </authorList>
    </citation>
    <scope>NUCLEOTIDE SEQUENCE [LARGE SCALE GENOMIC DNA]</scope>
    <source>
        <strain evidence="13 14">SSWR10-1</strain>
    </source>
</reference>
<keyword evidence="11" id="KW-0234">DNA repair</keyword>
<keyword evidence="3" id="KW-0808">Transferase</keyword>
<proteinExistence type="predicted"/>
<evidence type="ECO:0000256" key="8">
    <source>
        <dbReference type="ARBA" id="ARBA00023125"/>
    </source>
</evidence>
<gene>
    <name evidence="13" type="ORF">MUN88_10230</name>
</gene>
<evidence type="ECO:0000256" key="4">
    <source>
        <dbReference type="ARBA" id="ARBA00022723"/>
    </source>
</evidence>
<dbReference type="InterPro" id="IPR016220">
    <property type="entry name" value="Me-P-triester_DNA_alkyl-Trfase"/>
</dbReference>
<evidence type="ECO:0000256" key="11">
    <source>
        <dbReference type="ARBA" id="ARBA00023204"/>
    </source>
</evidence>
<dbReference type="InterPro" id="IPR018060">
    <property type="entry name" value="HTH_AraC"/>
</dbReference>
<keyword evidence="4" id="KW-0479">Metal-binding</keyword>
<evidence type="ECO:0000313" key="14">
    <source>
        <dbReference type="Proteomes" id="UP000831782"/>
    </source>
</evidence>
<evidence type="ECO:0000256" key="10">
    <source>
        <dbReference type="ARBA" id="ARBA00023163"/>
    </source>
</evidence>
<keyword evidence="2" id="KW-0489">Methyltransferase</keyword>
<dbReference type="SUPFAM" id="SSF46689">
    <property type="entry name" value="Homeodomain-like"/>
    <property type="match status" value="2"/>
</dbReference>
<dbReference type="Gene3D" id="1.10.10.60">
    <property type="entry name" value="Homeodomain-like"/>
    <property type="match status" value="2"/>
</dbReference>
<dbReference type="InterPro" id="IPR009057">
    <property type="entry name" value="Homeodomain-like_sf"/>
</dbReference>
<dbReference type="SMART" id="SM00342">
    <property type="entry name" value="HTH_ARAC"/>
    <property type="match status" value="1"/>
</dbReference>
<keyword evidence="14" id="KW-1185">Reference proteome</keyword>
<keyword evidence="9" id="KW-0010">Activator</keyword>
<name>A0ABY4F2V4_9BACI</name>
<sequence length="185" mass="21471">MMLQLTEERKKAIVENDKSYDDQFFYAVKTTNIFCRPSCKSRVPNFDNVTIFTQAEDALKAGYRPCKHCKSGGNSLPDEEWISHVEMYIKENYSNPLTLTSIAEHCHSSSYHLHRVFKKIKGITPLEYVQQLRIEKAEKYLVQTDLPIQEIGRLVGITNASRFSTVFKEKNSQTPSQFRKRRGNK</sequence>
<dbReference type="InterPro" id="IPR035451">
    <property type="entry name" value="Ada-like_dom_sf"/>
</dbReference>
<dbReference type="SUPFAM" id="SSF57884">
    <property type="entry name" value="Ada DNA repair protein, N-terminal domain (N-Ada 10)"/>
    <property type="match status" value="1"/>
</dbReference>
<dbReference type="PROSITE" id="PS00041">
    <property type="entry name" value="HTH_ARAC_FAMILY_1"/>
    <property type="match status" value="1"/>
</dbReference>
<keyword evidence="5" id="KW-0227">DNA damage</keyword>
<keyword evidence="6" id="KW-0862">Zinc</keyword>
<protein>
    <submittedName>
        <fullName evidence="13">Bifunctional transcriptional activator/DNA repair enzyme AdaA</fullName>
    </submittedName>
</protein>
<evidence type="ECO:0000256" key="3">
    <source>
        <dbReference type="ARBA" id="ARBA00022679"/>
    </source>
</evidence>
<evidence type="ECO:0000256" key="6">
    <source>
        <dbReference type="ARBA" id="ARBA00022833"/>
    </source>
</evidence>
<accession>A0ABY4F2V4</accession>
<dbReference type="PANTHER" id="PTHR43280">
    <property type="entry name" value="ARAC-FAMILY TRANSCRIPTIONAL REGULATOR"/>
    <property type="match status" value="1"/>
</dbReference>
<evidence type="ECO:0000313" key="13">
    <source>
        <dbReference type="EMBL" id="UOQ50566.1"/>
    </source>
</evidence>
<evidence type="ECO:0000259" key="12">
    <source>
        <dbReference type="PROSITE" id="PS01124"/>
    </source>
</evidence>
<dbReference type="Gene3D" id="3.40.10.10">
    <property type="entry name" value="DNA Methylphosphotriester Repair Domain"/>
    <property type="match status" value="1"/>
</dbReference>
<feature type="domain" description="HTH araC/xylS-type" evidence="12">
    <location>
        <begin position="83"/>
        <end position="181"/>
    </location>
</feature>
<dbReference type="EMBL" id="CP095072">
    <property type="protein sequence ID" value="UOQ50566.1"/>
    <property type="molecule type" value="Genomic_DNA"/>
</dbReference>
<comment type="cofactor">
    <cofactor evidence="1">
        <name>Zn(2+)</name>
        <dbReference type="ChEBI" id="CHEBI:29105"/>
    </cofactor>
</comment>
<evidence type="ECO:0000256" key="2">
    <source>
        <dbReference type="ARBA" id="ARBA00022603"/>
    </source>
</evidence>
<keyword evidence="7" id="KW-0805">Transcription regulation</keyword>
<dbReference type="Pfam" id="PF02805">
    <property type="entry name" value="Ada_Zn_binding"/>
    <property type="match status" value="1"/>
</dbReference>
<dbReference type="PIRSF" id="PIRSF000408">
    <property type="entry name" value="Alkyltransferas_AdaA"/>
    <property type="match status" value="1"/>
</dbReference>
<dbReference type="PANTHER" id="PTHR43280:SF28">
    <property type="entry name" value="HTH-TYPE TRANSCRIPTIONAL ACTIVATOR RHAS"/>
    <property type="match status" value="1"/>
</dbReference>